<dbReference type="Gene3D" id="2.20.110.10">
    <property type="entry name" value="Histone H3 K4-specific methyltransferase SET7/9 N-terminal domain"/>
    <property type="match status" value="1"/>
</dbReference>
<sequence length="240" mass="28022">MYARKERHDRGNRIEEVVYHDRNNLLATLRTYSTGGVLQMEEQYSDYQKRIKNGFTKYWYPSGKLYWISDYRNNVRHGAFLVYTEDGTLKRREYYKNGTRKKAICYGQAGEVVPCTDFLQEARFAADPQQLITHLQTYMDRDLHPLRAPRMLVRFDVGTDGAVENLYFIFPSQEGQVNSPKPFKPANDDEPTFLMDAFEDMPNWKPATFDGIPIRSTVSLAVRYKKGILTIRKGPDHVTR</sequence>
<reference evidence="2" key="1">
    <citation type="journal article" date="2019" name="Int. J. Syst. Evol. Microbiol.">
        <title>The Global Catalogue of Microorganisms (GCM) 10K type strain sequencing project: providing services to taxonomists for standard genome sequencing and annotation.</title>
        <authorList>
            <consortium name="The Broad Institute Genomics Platform"/>
            <consortium name="The Broad Institute Genome Sequencing Center for Infectious Disease"/>
            <person name="Wu L."/>
            <person name="Ma J."/>
        </authorList>
    </citation>
    <scope>NUCLEOTIDE SEQUENCE [LARGE SCALE GENOMIC DNA]</scope>
    <source>
        <strain evidence="2">JCM 17927</strain>
    </source>
</reference>
<dbReference type="SUPFAM" id="SSF82185">
    <property type="entry name" value="Histone H3 K4-specific methyltransferase SET7/9 N-terminal domain"/>
    <property type="match status" value="1"/>
</dbReference>
<dbReference type="EMBL" id="BAABHD010000084">
    <property type="protein sequence ID" value="GAA4470144.1"/>
    <property type="molecule type" value="Genomic_DNA"/>
</dbReference>
<evidence type="ECO:0000313" key="2">
    <source>
        <dbReference type="Proteomes" id="UP001501175"/>
    </source>
</evidence>
<keyword evidence="2" id="KW-1185">Reference proteome</keyword>
<comment type="caution">
    <text evidence="1">The sequence shown here is derived from an EMBL/GenBank/DDBJ whole genome shotgun (WGS) entry which is preliminary data.</text>
</comment>
<dbReference type="Proteomes" id="UP001501175">
    <property type="component" value="Unassembled WGS sequence"/>
</dbReference>
<gene>
    <name evidence="1" type="ORF">GCM10023189_58270</name>
</gene>
<evidence type="ECO:0000313" key="1">
    <source>
        <dbReference type="EMBL" id="GAA4470144.1"/>
    </source>
</evidence>
<organism evidence="1 2">
    <name type="scientific">Nibrella saemangeumensis</name>
    <dbReference type="NCBI Taxonomy" id="1084526"/>
    <lineage>
        <taxon>Bacteria</taxon>
        <taxon>Pseudomonadati</taxon>
        <taxon>Bacteroidota</taxon>
        <taxon>Cytophagia</taxon>
        <taxon>Cytophagales</taxon>
        <taxon>Spirosomataceae</taxon>
        <taxon>Nibrella</taxon>
    </lineage>
</organism>
<proteinExistence type="predicted"/>
<protein>
    <recommendedName>
        <fullName evidence="3">MORN repeat variant</fullName>
    </recommendedName>
</protein>
<accession>A0ABP8NS03</accession>
<evidence type="ECO:0008006" key="3">
    <source>
        <dbReference type="Google" id="ProtNLM"/>
    </source>
</evidence>
<name>A0ABP8NS03_9BACT</name>